<dbReference type="Proteomes" id="UP001162972">
    <property type="component" value="Chromosome 18"/>
</dbReference>
<evidence type="ECO:0000256" key="1">
    <source>
        <dbReference type="ARBA" id="ARBA00022741"/>
    </source>
</evidence>
<evidence type="ECO:0000256" key="2">
    <source>
        <dbReference type="ARBA" id="ARBA00022840"/>
    </source>
</evidence>
<evidence type="ECO:0000313" key="4">
    <source>
        <dbReference type="Proteomes" id="UP001162972"/>
    </source>
</evidence>
<reference evidence="3 4" key="1">
    <citation type="journal article" date="2023" name="Int. J. Mol. Sci.">
        <title>De Novo Assembly and Annotation of 11 Diverse Shrub Willow (Salix) Genomes Reveals Novel Gene Organization in Sex-Linked Regions.</title>
        <authorList>
            <person name="Hyden B."/>
            <person name="Feng K."/>
            <person name="Yates T.B."/>
            <person name="Jawdy S."/>
            <person name="Cereghino C."/>
            <person name="Smart L.B."/>
            <person name="Muchero W."/>
        </authorList>
    </citation>
    <scope>NUCLEOTIDE SEQUENCE [LARGE SCALE GENOMIC DNA]</scope>
    <source>
        <tissue evidence="3">Shoot tip</tissue>
    </source>
</reference>
<dbReference type="GO" id="GO:0009702">
    <property type="term" value="F:L-arabinokinase activity"/>
    <property type="evidence" value="ECO:0007669"/>
    <property type="project" value="TreeGrafter"/>
</dbReference>
<comment type="caution">
    <text evidence="3">The sequence shown here is derived from an EMBL/GenBank/DDBJ whole genome shotgun (WGS) entry which is preliminary data.</text>
</comment>
<dbReference type="EMBL" id="JAPFFJ010000001">
    <property type="protein sequence ID" value="KAJ6434718.1"/>
    <property type="molecule type" value="Genomic_DNA"/>
</dbReference>
<gene>
    <name evidence="3" type="ORF">OIU84_000037</name>
</gene>
<dbReference type="GO" id="GO:0004335">
    <property type="term" value="F:galactokinase activity"/>
    <property type="evidence" value="ECO:0007669"/>
    <property type="project" value="TreeGrafter"/>
</dbReference>
<dbReference type="AlphaFoldDB" id="A0AAD6L415"/>
<evidence type="ECO:0000313" key="3">
    <source>
        <dbReference type="EMBL" id="KAJ6434718.1"/>
    </source>
</evidence>
<accession>A0AAD6L415</accession>
<organism evidence="3 4">
    <name type="scientific">Salix udensis</name>
    <dbReference type="NCBI Taxonomy" id="889485"/>
    <lineage>
        <taxon>Eukaryota</taxon>
        <taxon>Viridiplantae</taxon>
        <taxon>Streptophyta</taxon>
        <taxon>Embryophyta</taxon>
        <taxon>Tracheophyta</taxon>
        <taxon>Spermatophyta</taxon>
        <taxon>Magnoliopsida</taxon>
        <taxon>eudicotyledons</taxon>
        <taxon>Gunneridae</taxon>
        <taxon>Pentapetalae</taxon>
        <taxon>rosids</taxon>
        <taxon>fabids</taxon>
        <taxon>Malpighiales</taxon>
        <taxon>Salicaceae</taxon>
        <taxon>Saliceae</taxon>
        <taxon>Salix</taxon>
    </lineage>
</organism>
<dbReference type="GO" id="GO:0005829">
    <property type="term" value="C:cytosol"/>
    <property type="evidence" value="ECO:0007669"/>
    <property type="project" value="TreeGrafter"/>
</dbReference>
<dbReference type="GO" id="GO:0005524">
    <property type="term" value="F:ATP binding"/>
    <property type="evidence" value="ECO:0007669"/>
    <property type="project" value="UniProtKB-KW"/>
</dbReference>
<keyword evidence="2" id="KW-0067">ATP-binding</keyword>
<name>A0AAD6L415_9ROSI</name>
<keyword evidence="1" id="KW-0547">Nucleotide-binding</keyword>
<dbReference type="PANTHER" id="PTHR10457">
    <property type="entry name" value="MEVALONATE KINASE/GALACTOKINASE"/>
    <property type="match status" value="1"/>
</dbReference>
<keyword evidence="4" id="KW-1185">Reference proteome</keyword>
<protein>
    <submittedName>
        <fullName evidence="3">Uncharacterized protein</fullName>
    </submittedName>
</protein>
<dbReference type="GO" id="GO:0006012">
    <property type="term" value="P:galactose metabolic process"/>
    <property type="evidence" value="ECO:0007669"/>
    <property type="project" value="TreeGrafter"/>
</dbReference>
<dbReference type="PANTHER" id="PTHR10457:SF35">
    <property type="entry name" value="L-ARABINOKINASE"/>
    <property type="match status" value="1"/>
</dbReference>
<sequence length="115" mass="12322">MDQMTSACGEANKLLAMVCQPAEVIGLVEIPSHIRFWGIDSGIRHSVGGADYGSVRIGAFMGRKMIKSIASSTLSRSLPSANGLILDELEDDSVNLIKAEASLDYLCNLSPHRAM</sequence>
<proteinExistence type="predicted"/>